<name>A0A371D8C2_9APHY</name>
<sequence>MHFSTFATVVVVAATASAQTLSGQYDCAPAGAYTLCQNLWGESAGVGNQNSTLLSTSGNTVSWRTQWQWQNNPNNVKSYANLVSNSAKGVQLSAVKSAPTAWQWEYESQSSGIRADVSYDIWLGTAPSGDPASRASSYEIMIWLSGLGGIQPVGSKILSGVNVAGHTWDLWKGPNANWQVLSFVSSTGDITNFNVDLKDFFNYLTQSQGVAASQYVQAIQTGTEPFTGSASLFTKAYSVAINQ</sequence>
<evidence type="ECO:0000256" key="1">
    <source>
        <dbReference type="ARBA" id="ARBA00005519"/>
    </source>
</evidence>
<dbReference type="InterPro" id="IPR002594">
    <property type="entry name" value="GH12"/>
</dbReference>
<evidence type="ECO:0000313" key="5">
    <source>
        <dbReference type="Proteomes" id="UP000256964"/>
    </source>
</evidence>
<dbReference type="OrthoDB" id="89349at2759"/>
<dbReference type="InterPro" id="IPR013319">
    <property type="entry name" value="GH11/12"/>
</dbReference>
<feature type="chain" id="PRO_5017026388" evidence="3">
    <location>
        <begin position="19"/>
        <end position="243"/>
    </location>
</feature>
<dbReference type="Pfam" id="PF01670">
    <property type="entry name" value="Glyco_hydro_12"/>
    <property type="match status" value="1"/>
</dbReference>
<keyword evidence="2" id="KW-0119">Carbohydrate metabolism</keyword>
<dbReference type="Proteomes" id="UP000256964">
    <property type="component" value="Unassembled WGS sequence"/>
</dbReference>
<dbReference type="PANTHER" id="PTHR34002">
    <property type="entry name" value="BLR1656 PROTEIN"/>
    <property type="match status" value="1"/>
</dbReference>
<proteinExistence type="inferred from homology"/>
<keyword evidence="2" id="KW-0624">Polysaccharide degradation</keyword>
<gene>
    <name evidence="4" type="ORF">OH76DRAFT_1351738</name>
</gene>
<evidence type="ECO:0000256" key="3">
    <source>
        <dbReference type="SAM" id="SignalP"/>
    </source>
</evidence>
<dbReference type="EMBL" id="KZ857409">
    <property type="protein sequence ID" value="RDX48752.1"/>
    <property type="molecule type" value="Genomic_DNA"/>
</dbReference>
<dbReference type="Gene3D" id="2.60.120.180">
    <property type="match status" value="1"/>
</dbReference>
<organism evidence="4 5">
    <name type="scientific">Lentinus brumalis</name>
    <dbReference type="NCBI Taxonomy" id="2498619"/>
    <lineage>
        <taxon>Eukaryota</taxon>
        <taxon>Fungi</taxon>
        <taxon>Dikarya</taxon>
        <taxon>Basidiomycota</taxon>
        <taxon>Agaricomycotina</taxon>
        <taxon>Agaricomycetes</taxon>
        <taxon>Polyporales</taxon>
        <taxon>Polyporaceae</taxon>
        <taxon>Lentinus</taxon>
    </lineage>
</organism>
<dbReference type="AlphaFoldDB" id="A0A371D8C2"/>
<keyword evidence="2" id="KW-0378">Hydrolase</keyword>
<dbReference type="GO" id="GO:0008810">
    <property type="term" value="F:cellulase activity"/>
    <property type="evidence" value="ECO:0007669"/>
    <property type="project" value="InterPro"/>
</dbReference>
<dbReference type="GO" id="GO:0000272">
    <property type="term" value="P:polysaccharide catabolic process"/>
    <property type="evidence" value="ECO:0007669"/>
    <property type="project" value="UniProtKB-KW"/>
</dbReference>
<keyword evidence="2" id="KW-0326">Glycosidase</keyword>
<dbReference type="InterPro" id="IPR013320">
    <property type="entry name" value="ConA-like_dom_sf"/>
</dbReference>
<accession>A0A371D8C2</accession>
<comment type="similarity">
    <text evidence="1 2">Belongs to the glycosyl hydrolase 12 (cellulase H) family.</text>
</comment>
<keyword evidence="3" id="KW-0732">Signal</keyword>
<dbReference type="PANTHER" id="PTHR34002:SF9">
    <property type="entry name" value="XYLOGLUCAN-SPECIFIC ENDO-BETA-1,4-GLUCANASE A"/>
    <property type="match status" value="1"/>
</dbReference>
<feature type="signal peptide" evidence="3">
    <location>
        <begin position="1"/>
        <end position="18"/>
    </location>
</feature>
<keyword evidence="5" id="KW-1185">Reference proteome</keyword>
<evidence type="ECO:0000313" key="4">
    <source>
        <dbReference type="EMBL" id="RDX48752.1"/>
    </source>
</evidence>
<dbReference type="SUPFAM" id="SSF49899">
    <property type="entry name" value="Concanavalin A-like lectins/glucanases"/>
    <property type="match status" value="1"/>
</dbReference>
<reference evidence="4 5" key="1">
    <citation type="journal article" date="2018" name="Biotechnol. Biofuels">
        <title>Integrative visual omics of the white-rot fungus Polyporus brumalis exposes the biotechnological potential of its oxidative enzymes for delignifying raw plant biomass.</title>
        <authorList>
            <person name="Miyauchi S."/>
            <person name="Rancon A."/>
            <person name="Drula E."/>
            <person name="Hage H."/>
            <person name="Chaduli D."/>
            <person name="Favel A."/>
            <person name="Grisel S."/>
            <person name="Henrissat B."/>
            <person name="Herpoel-Gimbert I."/>
            <person name="Ruiz-Duenas F.J."/>
            <person name="Chevret D."/>
            <person name="Hainaut M."/>
            <person name="Lin J."/>
            <person name="Wang M."/>
            <person name="Pangilinan J."/>
            <person name="Lipzen A."/>
            <person name="Lesage-Meessen L."/>
            <person name="Navarro D."/>
            <person name="Riley R."/>
            <person name="Grigoriev I.V."/>
            <person name="Zhou S."/>
            <person name="Raouche S."/>
            <person name="Rosso M.N."/>
        </authorList>
    </citation>
    <scope>NUCLEOTIDE SEQUENCE [LARGE SCALE GENOMIC DNA]</scope>
    <source>
        <strain evidence="4 5">BRFM 1820</strain>
    </source>
</reference>
<dbReference type="STRING" id="139420.A0A371D8C2"/>
<protein>
    <submittedName>
        <fullName evidence="4">Endocellulase</fullName>
    </submittedName>
</protein>
<evidence type="ECO:0000256" key="2">
    <source>
        <dbReference type="RuleBase" id="RU361163"/>
    </source>
</evidence>